<dbReference type="EMBL" id="JACCFS010000001">
    <property type="protein sequence ID" value="NYJ37705.1"/>
    <property type="molecule type" value="Genomic_DNA"/>
</dbReference>
<name>A0A7Z0EUS3_9ACTN</name>
<proteinExistence type="predicted"/>
<feature type="compositionally biased region" description="Low complexity" evidence="1">
    <location>
        <begin position="243"/>
        <end position="255"/>
    </location>
</feature>
<dbReference type="Proteomes" id="UP000572051">
    <property type="component" value="Unassembled WGS sequence"/>
</dbReference>
<evidence type="ECO:0000313" key="2">
    <source>
        <dbReference type="EMBL" id="NYJ37705.1"/>
    </source>
</evidence>
<dbReference type="AlphaFoldDB" id="A0A7Z0EUS3"/>
<accession>A0A7Z0EUS3</accession>
<gene>
    <name evidence="2" type="ORF">HNR10_005586</name>
</gene>
<feature type="compositionally biased region" description="Polar residues" evidence="1">
    <location>
        <begin position="260"/>
        <end position="270"/>
    </location>
</feature>
<protein>
    <submittedName>
        <fullName evidence="2">SAM-dependent methyltransferase</fullName>
    </submittedName>
</protein>
<comment type="caution">
    <text evidence="2">The sequence shown here is derived from an EMBL/GenBank/DDBJ whole genome shotgun (WGS) entry which is preliminary data.</text>
</comment>
<sequence>MSAAEAGLAPADVTPWRCDPYTDALARGTGPLYLRRSDGSVLPLDVERWCGAVDPVDAALLDRCEGSVLDVGCGPGRLVAALAGRGRPALGVDPNPMAVARAGAAGGRALCRSAFDPLPGEGGWDTALLVDGNIGIGGAPGRLLTRVRTLVRAGGLLIVETVPGDVCERMTVRICDGRGRVGAPFPWARLGIPALLRLAERAEWDRADVWEAGGRVFAALRSAPVDDPAGAAVARPSQRERSAAAPPACRTAPTTDETAKSSAQTSSQRPANGCPGSPLLDR</sequence>
<dbReference type="Gene3D" id="3.40.50.150">
    <property type="entry name" value="Vaccinia Virus protein VP39"/>
    <property type="match status" value="1"/>
</dbReference>
<keyword evidence="2" id="KW-0489">Methyltransferase</keyword>
<evidence type="ECO:0000256" key="1">
    <source>
        <dbReference type="SAM" id="MobiDB-lite"/>
    </source>
</evidence>
<dbReference type="Pfam" id="PF13489">
    <property type="entry name" value="Methyltransf_23"/>
    <property type="match status" value="1"/>
</dbReference>
<dbReference type="InterPro" id="IPR029063">
    <property type="entry name" value="SAM-dependent_MTases_sf"/>
</dbReference>
<reference evidence="2 3" key="1">
    <citation type="submission" date="2020-07" db="EMBL/GenBank/DDBJ databases">
        <title>Sequencing the genomes of 1000 actinobacteria strains.</title>
        <authorList>
            <person name="Klenk H.-P."/>
        </authorList>
    </citation>
    <scope>NUCLEOTIDE SEQUENCE [LARGE SCALE GENOMIC DNA]</scope>
    <source>
        <strain evidence="2 3">DSM 44442</strain>
    </source>
</reference>
<keyword evidence="3" id="KW-1185">Reference proteome</keyword>
<dbReference type="GO" id="GO:0008168">
    <property type="term" value="F:methyltransferase activity"/>
    <property type="evidence" value="ECO:0007669"/>
    <property type="project" value="UniProtKB-KW"/>
</dbReference>
<dbReference type="SUPFAM" id="SSF53335">
    <property type="entry name" value="S-adenosyl-L-methionine-dependent methyltransferases"/>
    <property type="match status" value="1"/>
</dbReference>
<dbReference type="CDD" id="cd02440">
    <property type="entry name" value="AdoMet_MTases"/>
    <property type="match status" value="1"/>
</dbReference>
<feature type="region of interest" description="Disordered" evidence="1">
    <location>
        <begin position="227"/>
        <end position="282"/>
    </location>
</feature>
<evidence type="ECO:0000313" key="3">
    <source>
        <dbReference type="Proteomes" id="UP000572051"/>
    </source>
</evidence>
<keyword evidence="2" id="KW-0808">Transferase</keyword>
<organism evidence="2 3">
    <name type="scientific">Nocardiopsis aegyptia</name>
    <dbReference type="NCBI Taxonomy" id="220378"/>
    <lineage>
        <taxon>Bacteria</taxon>
        <taxon>Bacillati</taxon>
        <taxon>Actinomycetota</taxon>
        <taxon>Actinomycetes</taxon>
        <taxon>Streptosporangiales</taxon>
        <taxon>Nocardiopsidaceae</taxon>
        <taxon>Nocardiopsis</taxon>
    </lineage>
</organism>
<dbReference type="GO" id="GO:0032259">
    <property type="term" value="P:methylation"/>
    <property type="evidence" value="ECO:0007669"/>
    <property type="project" value="UniProtKB-KW"/>
</dbReference>